<sequence length="120" mass="13332">MYRTTIRLSEDQAAFVEQLAERLGLRPVDVIRGALDALGARLPADWHWRLSELPPKTRASLSQLALSVDRVGVNVNQIARLCHRHGVGVEADVLLEQVAQVQQYLGAIEQAVKVQCRSPQ</sequence>
<evidence type="ECO:0000313" key="2">
    <source>
        <dbReference type="EMBL" id="RAV34768.1"/>
    </source>
</evidence>
<evidence type="ECO:0000313" key="3">
    <source>
        <dbReference type="Proteomes" id="UP000251047"/>
    </source>
</evidence>
<name>A0A364VDS3_9CORY</name>
<proteinExistence type="predicted"/>
<evidence type="ECO:0000259" key="1">
    <source>
        <dbReference type="Pfam" id="PF05713"/>
    </source>
</evidence>
<protein>
    <recommendedName>
        <fullName evidence="1">Bacterial mobilisation domain-containing protein</fullName>
    </recommendedName>
</protein>
<dbReference type="Pfam" id="PF05713">
    <property type="entry name" value="MobC"/>
    <property type="match status" value="1"/>
</dbReference>
<organism evidence="2 3">
    <name type="scientific">Corynebacterium heidelbergense</name>
    <dbReference type="NCBI Taxonomy" id="2055947"/>
    <lineage>
        <taxon>Bacteria</taxon>
        <taxon>Bacillati</taxon>
        <taxon>Actinomycetota</taxon>
        <taxon>Actinomycetes</taxon>
        <taxon>Mycobacteriales</taxon>
        <taxon>Corynebacteriaceae</taxon>
        <taxon>Corynebacterium</taxon>
    </lineage>
</organism>
<dbReference type="RefSeq" id="WP_112768776.1">
    <property type="nucleotide sequence ID" value="NZ_CP063191.1"/>
</dbReference>
<comment type="caution">
    <text evidence="2">The sequence shown here is derived from an EMBL/GenBank/DDBJ whole genome shotgun (WGS) entry which is preliminary data.</text>
</comment>
<feature type="domain" description="Bacterial mobilisation" evidence="1">
    <location>
        <begin position="69"/>
        <end position="112"/>
    </location>
</feature>
<dbReference type="OrthoDB" id="9796842at2"/>
<dbReference type="EMBL" id="PHQP01000006">
    <property type="protein sequence ID" value="RAV34768.1"/>
    <property type="molecule type" value="Genomic_DNA"/>
</dbReference>
<dbReference type="InterPro" id="IPR008687">
    <property type="entry name" value="MobC"/>
</dbReference>
<accession>A0A364VDS3</accession>
<dbReference type="AlphaFoldDB" id="A0A364VDS3"/>
<gene>
    <name evidence="2" type="ORF">CWC39_01610</name>
</gene>
<reference evidence="2 3" key="1">
    <citation type="journal article" date="2018" name="Syst. Appl. Microbiol.">
        <title>Corynebacterium heidelbergense sp. nov., isolated from the preen glands of Egyptian geese (Alopochen aegyptiacus).</title>
        <authorList>
            <person name="Braun M.S."/>
            <person name="Wang E."/>
            <person name="Zimmermann S."/>
            <person name="Wink M."/>
        </authorList>
    </citation>
    <scope>NUCLEOTIDE SEQUENCE [LARGE SCALE GENOMIC DNA]</scope>
    <source>
        <strain evidence="2 3">DSM 104638</strain>
    </source>
</reference>
<dbReference type="Proteomes" id="UP000251047">
    <property type="component" value="Unassembled WGS sequence"/>
</dbReference>